<dbReference type="AlphaFoldDB" id="A0A2N5CVI3"/>
<dbReference type="EMBL" id="CP026100">
    <property type="protein sequence ID" value="AYV46878.1"/>
    <property type="molecule type" value="Genomic_DNA"/>
</dbReference>
<dbReference type="EMBL" id="PJRQ01000015">
    <property type="protein sequence ID" value="PLR17786.1"/>
    <property type="molecule type" value="Genomic_DNA"/>
</dbReference>
<evidence type="ECO:0000313" key="4">
    <source>
        <dbReference type="Proteomes" id="UP000234483"/>
    </source>
</evidence>
<feature type="transmembrane region" description="Helical" evidence="1">
    <location>
        <begin position="66"/>
        <end position="88"/>
    </location>
</feature>
<organism evidence="3 4">
    <name type="scientific">Caulobacter flavus</name>
    <dbReference type="NCBI Taxonomy" id="1679497"/>
    <lineage>
        <taxon>Bacteria</taxon>
        <taxon>Pseudomonadati</taxon>
        <taxon>Pseudomonadota</taxon>
        <taxon>Alphaproteobacteria</taxon>
        <taxon>Caulobacterales</taxon>
        <taxon>Caulobacteraceae</taxon>
        <taxon>Caulobacter</taxon>
    </lineage>
</organism>
<dbReference type="RefSeq" id="WP_101712520.1">
    <property type="nucleotide sequence ID" value="NZ_CP026100.1"/>
</dbReference>
<dbReference type="KEGG" id="cfh:C1707_11735"/>
<proteinExistence type="predicted"/>
<gene>
    <name evidence="2" type="ORF">C1707_11735</name>
    <name evidence="3" type="ORF">CFHF_08150</name>
</gene>
<feature type="transmembrane region" description="Helical" evidence="1">
    <location>
        <begin position="100"/>
        <end position="123"/>
    </location>
</feature>
<evidence type="ECO:0008006" key="6">
    <source>
        <dbReference type="Google" id="ProtNLM"/>
    </source>
</evidence>
<keyword evidence="1" id="KW-0812">Transmembrane</keyword>
<name>A0A2N5CVI3_9CAUL</name>
<protein>
    <recommendedName>
        <fullName evidence="6">DUF1109 domain-containing protein</fullName>
    </recommendedName>
</protein>
<feature type="transmembrane region" description="Helical" evidence="1">
    <location>
        <begin position="129"/>
        <end position="153"/>
    </location>
</feature>
<accession>A0A2N5CVI3</accession>
<evidence type="ECO:0000313" key="5">
    <source>
        <dbReference type="Proteomes" id="UP000281192"/>
    </source>
</evidence>
<dbReference type="Proteomes" id="UP000234483">
    <property type="component" value="Unassembled WGS sequence"/>
</dbReference>
<evidence type="ECO:0000256" key="1">
    <source>
        <dbReference type="SAM" id="Phobius"/>
    </source>
</evidence>
<sequence length="166" mass="16416">MCRDLVRLESCAAAPLRATLPQLIGCGLGLAVGLAADWANGAGALLSSLCTTSGGYGPAFWTVCELGHLGMIAGAMAGCGAGLARLRLWRAPTPARNRVLLASGLAFGAMLLAMAGLGALPAWGGESLAATVAAMLAAMVAGHGLGLLAHGWISSGARRSRHGGAA</sequence>
<evidence type="ECO:0000313" key="2">
    <source>
        <dbReference type="EMBL" id="AYV46878.1"/>
    </source>
</evidence>
<keyword evidence="1" id="KW-0472">Membrane</keyword>
<keyword evidence="1" id="KW-1133">Transmembrane helix</keyword>
<dbReference type="Proteomes" id="UP000281192">
    <property type="component" value="Chromosome"/>
</dbReference>
<keyword evidence="5" id="KW-1185">Reference proteome</keyword>
<reference evidence="3 4" key="1">
    <citation type="submission" date="2017-12" db="EMBL/GenBank/DDBJ databases">
        <title>The genome sequence of Caulobacter flavus CGMCC1 15093.</title>
        <authorList>
            <person name="Gao J."/>
            <person name="Mao X."/>
            <person name="Sun J."/>
        </authorList>
    </citation>
    <scope>NUCLEOTIDE SEQUENCE [LARGE SCALE GENOMIC DNA]</scope>
    <source>
        <strain evidence="3 4">CGMCC1 15093</strain>
    </source>
</reference>
<evidence type="ECO:0000313" key="3">
    <source>
        <dbReference type="EMBL" id="PLR17786.1"/>
    </source>
</evidence>
<reference evidence="2 5" key="2">
    <citation type="submission" date="2018-01" db="EMBL/GenBank/DDBJ databases">
        <title>Complete genome sequence of Caulobacter flavus RHGG3.</title>
        <authorList>
            <person name="Yang E."/>
        </authorList>
    </citation>
    <scope>NUCLEOTIDE SEQUENCE [LARGE SCALE GENOMIC DNA]</scope>
    <source>
        <strain evidence="2 5">RHGG3</strain>
    </source>
</reference>